<dbReference type="EMBL" id="JAUSUI010000013">
    <property type="protein sequence ID" value="MDQ0305299.1"/>
    <property type="molecule type" value="Genomic_DNA"/>
</dbReference>
<accession>A0ABU0BI77</accession>
<name>A0ABU0BI77_9HYPH</name>
<dbReference type="Proteomes" id="UP001224682">
    <property type="component" value="Unassembled WGS sequence"/>
</dbReference>
<protein>
    <recommendedName>
        <fullName evidence="3">C2H2-type domain-containing protein</fullName>
    </recommendedName>
</protein>
<gene>
    <name evidence="1" type="ORF">J2S75_004351</name>
</gene>
<proteinExistence type="predicted"/>
<evidence type="ECO:0008006" key="3">
    <source>
        <dbReference type="Google" id="ProtNLM"/>
    </source>
</evidence>
<evidence type="ECO:0000313" key="2">
    <source>
        <dbReference type="Proteomes" id="UP001224682"/>
    </source>
</evidence>
<organism evidence="1 2">
    <name type="scientific">Ancylobacter polymorphus</name>
    <dbReference type="NCBI Taxonomy" id="223390"/>
    <lineage>
        <taxon>Bacteria</taxon>
        <taxon>Pseudomonadati</taxon>
        <taxon>Pseudomonadota</taxon>
        <taxon>Alphaproteobacteria</taxon>
        <taxon>Hyphomicrobiales</taxon>
        <taxon>Xanthobacteraceae</taxon>
        <taxon>Ancylobacter</taxon>
    </lineage>
</organism>
<sequence>MCSCIAEINALLARHNTAIVANPVGPARACVSTYQLDAGKPYTPPTLMATYCPFCGESYDAEAPAVPFHREGNPADLVDEDITF</sequence>
<reference evidence="1 2" key="1">
    <citation type="submission" date="2023-07" db="EMBL/GenBank/DDBJ databases">
        <title>Genomic Encyclopedia of Type Strains, Phase IV (KMG-IV): sequencing the most valuable type-strain genomes for metagenomic binning, comparative biology and taxonomic classification.</title>
        <authorList>
            <person name="Goeker M."/>
        </authorList>
    </citation>
    <scope>NUCLEOTIDE SEQUENCE [LARGE SCALE GENOMIC DNA]</scope>
    <source>
        <strain evidence="1 2">DSM 2457</strain>
    </source>
</reference>
<keyword evidence="2" id="KW-1185">Reference proteome</keyword>
<comment type="caution">
    <text evidence="1">The sequence shown here is derived from an EMBL/GenBank/DDBJ whole genome shotgun (WGS) entry which is preliminary data.</text>
</comment>
<evidence type="ECO:0000313" key="1">
    <source>
        <dbReference type="EMBL" id="MDQ0305299.1"/>
    </source>
</evidence>
<dbReference type="RefSeq" id="WP_307023221.1">
    <property type="nucleotide sequence ID" value="NZ_JAUSUI010000013.1"/>
</dbReference>